<dbReference type="OrthoDB" id="5989726at2759"/>
<feature type="region of interest" description="Disordered" evidence="1">
    <location>
        <begin position="21"/>
        <end position="51"/>
    </location>
</feature>
<dbReference type="EnsemblMetazoa" id="CLYHEMT024860.2">
    <property type="protein sequence ID" value="CLYHEMP024860.2"/>
    <property type="gene ID" value="CLYHEMG024860"/>
</dbReference>
<sequence>MEDNSVPDNATLLQMFETMKSEMSKLKQNNSQQSQRINLSPPASDNDLEDFDYDYDDVELYASQDEIDLIDPVEENGGEEEEVEYESTEQPSSLTVATATDAATASTSPKNKNDEIGEDIFSEIKVTNSSDSQGEKISESWAKIIDDSFHGRKDKDDIKKLREMFPTPKNCTLPTPKLNIEIWQLLNAFQKRSDVSLKMIQRNIIAGTSGIIELVQDVLNNKADKKQLVQKSTDIIGLLGHASNEISLKRKQYIKTALKDEYKDLVSITNQEDSKSKSSEKLFGENLSECIKDLKLRNKLKGPTTSTRGKHRGGYSGRFQPYNKDNSSFLGYGRRGMSSSTQSSQPKQRFYKKKGN</sequence>
<dbReference type="EnsemblMetazoa" id="CLYHEMT024860.1">
    <property type="protein sequence ID" value="CLYHEMP024860.1"/>
    <property type="gene ID" value="CLYHEMG024860"/>
</dbReference>
<dbReference type="AlphaFoldDB" id="A0A7M6DRP6"/>
<dbReference type="PANTHER" id="PTHR34239">
    <property type="entry name" value="APPLE DOMAIN-CONTAINING PROTEIN"/>
    <property type="match status" value="1"/>
</dbReference>
<dbReference type="Proteomes" id="UP000594262">
    <property type="component" value="Unplaced"/>
</dbReference>
<evidence type="ECO:0000313" key="2">
    <source>
        <dbReference type="EnsemblMetazoa" id="CLYHEMP024860.2"/>
    </source>
</evidence>
<feature type="compositionally biased region" description="Polar residues" evidence="1">
    <location>
        <begin position="337"/>
        <end position="347"/>
    </location>
</feature>
<feature type="compositionally biased region" description="Low complexity" evidence="1">
    <location>
        <begin position="88"/>
        <end position="108"/>
    </location>
</feature>
<evidence type="ECO:0000256" key="1">
    <source>
        <dbReference type="SAM" id="MobiDB-lite"/>
    </source>
</evidence>
<accession>A0A7M6DRP6</accession>
<reference evidence="2" key="1">
    <citation type="submission" date="2021-01" db="UniProtKB">
        <authorList>
            <consortium name="EnsemblMetazoa"/>
        </authorList>
    </citation>
    <scope>IDENTIFICATION</scope>
</reference>
<dbReference type="RefSeq" id="XP_066925092.1">
    <property type="nucleotide sequence ID" value="XM_067068991.1"/>
</dbReference>
<protein>
    <submittedName>
        <fullName evidence="2">Uncharacterized protein</fullName>
    </submittedName>
</protein>
<feature type="region of interest" description="Disordered" evidence="1">
    <location>
        <begin position="299"/>
        <end position="356"/>
    </location>
</feature>
<feature type="region of interest" description="Disordered" evidence="1">
    <location>
        <begin position="63"/>
        <end position="116"/>
    </location>
</feature>
<dbReference type="RefSeq" id="XP_066925093.1">
    <property type="nucleotide sequence ID" value="XM_067068992.1"/>
</dbReference>
<proteinExistence type="predicted"/>
<organism evidence="2 3">
    <name type="scientific">Clytia hemisphaerica</name>
    <dbReference type="NCBI Taxonomy" id="252671"/>
    <lineage>
        <taxon>Eukaryota</taxon>
        <taxon>Metazoa</taxon>
        <taxon>Cnidaria</taxon>
        <taxon>Hydrozoa</taxon>
        <taxon>Hydroidolina</taxon>
        <taxon>Leptothecata</taxon>
        <taxon>Obeliida</taxon>
        <taxon>Clytiidae</taxon>
        <taxon>Clytia</taxon>
    </lineage>
</organism>
<keyword evidence="3" id="KW-1185">Reference proteome</keyword>
<dbReference type="PANTHER" id="PTHR34239:SF2">
    <property type="entry name" value="TRANSPOSABLE ELEMENT P TRANSPOSASE_THAP9 CONSERVED DOMAIN-CONTAINING PROTEIN"/>
    <property type="match status" value="1"/>
</dbReference>
<feature type="compositionally biased region" description="Acidic residues" evidence="1">
    <location>
        <begin position="63"/>
        <end position="87"/>
    </location>
</feature>
<name>A0A7M6DRP6_9CNID</name>
<evidence type="ECO:0000313" key="3">
    <source>
        <dbReference type="Proteomes" id="UP000594262"/>
    </source>
</evidence>
<dbReference type="GeneID" id="136812491"/>